<dbReference type="AlphaFoldDB" id="A0A6B0URQ6"/>
<sequence length="133" mass="14538">MLHLQVLGSQGLSVCLLDDVQAVLLCGHQQVLLNVLVLQGLLQPGAEHGEGGNVQRLVSRVELGTAEHGEGLLRDNSIKLRDWLRIVGAPEPGLSSWARWAQQGDVEKPRRGEQRTVEQPAAHLLQHSLRVGQ</sequence>
<reference evidence="1" key="1">
    <citation type="submission" date="2019-12" db="EMBL/GenBank/DDBJ databases">
        <title>An insight into the sialome of adult female Ixodes ricinus ticks feeding for 6 days.</title>
        <authorList>
            <person name="Perner J."/>
            <person name="Ribeiro J.M.C."/>
        </authorList>
    </citation>
    <scope>NUCLEOTIDE SEQUENCE</scope>
    <source>
        <strain evidence="1">Semi-engorged</strain>
        <tissue evidence="1">Salivary glands</tissue>
    </source>
</reference>
<protein>
    <submittedName>
        <fullName evidence="1">Uncharacterized protein</fullName>
    </submittedName>
</protein>
<dbReference type="EMBL" id="GIFC01010376">
    <property type="protein sequence ID" value="MXU92459.1"/>
    <property type="molecule type" value="Transcribed_RNA"/>
</dbReference>
<accession>A0A6B0URQ6</accession>
<organism evidence="1">
    <name type="scientific">Ixodes ricinus</name>
    <name type="common">Common tick</name>
    <name type="synonym">Acarus ricinus</name>
    <dbReference type="NCBI Taxonomy" id="34613"/>
    <lineage>
        <taxon>Eukaryota</taxon>
        <taxon>Metazoa</taxon>
        <taxon>Ecdysozoa</taxon>
        <taxon>Arthropoda</taxon>
        <taxon>Chelicerata</taxon>
        <taxon>Arachnida</taxon>
        <taxon>Acari</taxon>
        <taxon>Parasitiformes</taxon>
        <taxon>Ixodida</taxon>
        <taxon>Ixodoidea</taxon>
        <taxon>Ixodidae</taxon>
        <taxon>Ixodinae</taxon>
        <taxon>Ixodes</taxon>
    </lineage>
</organism>
<proteinExistence type="predicted"/>
<name>A0A6B0URQ6_IXORI</name>
<evidence type="ECO:0000313" key="1">
    <source>
        <dbReference type="EMBL" id="MXU92459.1"/>
    </source>
</evidence>